<reference evidence="6" key="1">
    <citation type="journal article" date="2023" name="BMC Genomics">
        <title>Chromosome-level genome assemblies of Cutaneotrichosporon spp. (Trichosporonales, Basidiomycota) reveal imbalanced evolution between nucleotide sequences and chromosome synteny.</title>
        <authorList>
            <person name="Kobayashi Y."/>
            <person name="Kayamori A."/>
            <person name="Aoki K."/>
            <person name="Shiwa Y."/>
            <person name="Matsutani M."/>
            <person name="Fujita N."/>
            <person name="Sugita T."/>
            <person name="Iwasaki W."/>
            <person name="Tanaka N."/>
            <person name="Takashima M."/>
        </authorList>
    </citation>
    <scope>NUCLEOTIDE SEQUENCE</scope>
    <source>
        <strain evidence="6">HIS016</strain>
    </source>
</reference>
<evidence type="ECO:0000313" key="7">
    <source>
        <dbReference type="Proteomes" id="UP001222932"/>
    </source>
</evidence>
<dbReference type="InterPro" id="IPR023352">
    <property type="entry name" value="MAPEG-like_dom_sf"/>
</dbReference>
<evidence type="ECO:0000256" key="4">
    <source>
        <dbReference type="ARBA" id="ARBA00023136"/>
    </source>
</evidence>
<dbReference type="Proteomes" id="UP001222932">
    <property type="component" value="Unassembled WGS sequence"/>
</dbReference>
<comment type="subcellular location">
    <subcellularLocation>
        <location evidence="1">Membrane</location>
    </subcellularLocation>
</comment>
<dbReference type="GO" id="GO:0016020">
    <property type="term" value="C:membrane"/>
    <property type="evidence" value="ECO:0007669"/>
    <property type="project" value="UniProtKB-SubCell"/>
</dbReference>
<dbReference type="Pfam" id="PF01124">
    <property type="entry name" value="MAPEG"/>
    <property type="match status" value="1"/>
</dbReference>
<protein>
    <submittedName>
        <fullName evidence="6">Uncharacterized protein</fullName>
    </submittedName>
</protein>
<proteinExistence type="predicted"/>
<keyword evidence="4 5" id="KW-0472">Membrane</keyword>
<dbReference type="InterPro" id="IPR001129">
    <property type="entry name" value="Membr-assoc_MAPEG"/>
</dbReference>
<dbReference type="SUPFAM" id="SSF161084">
    <property type="entry name" value="MAPEG domain-like"/>
    <property type="match status" value="1"/>
</dbReference>
<dbReference type="EMBL" id="BTCM01000002">
    <property type="protein sequence ID" value="GMK55970.1"/>
    <property type="molecule type" value="Genomic_DNA"/>
</dbReference>
<dbReference type="PANTHER" id="PTHR35371:SF1">
    <property type="entry name" value="BLR7753 PROTEIN"/>
    <property type="match status" value="1"/>
</dbReference>
<accession>A0AAD3YAF8</accession>
<dbReference type="AlphaFoldDB" id="A0AAD3YAF8"/>
<comment type="caution">
    <text evidence="6">The sequence shown here is derived from an EMBL/GenBank/DDBJ whole genome shotgun (WGS) entry which is preliminary data.</text>
</comment>
<evidence type="ECO:0000256" key="1">
    <source>
        <dbReference type="ARBA" id="ARBA00004370"/>
    </source>
</evidence>
<feature type="transmembrane region" description="Helical" evidence="5">
    <location>
        <begin position="160"/>
        <end position="180"/>
    </location>
</feature>
<dbReference type="PANTHER" id="PTHR35371">
    <property type="entry name" value="INNER MEMBRANE PROTEIN"/>
    <property type="match status" value="1"/>
</dbReference>
<dbReference type="Gene3D" id="1.20.120.550">
    <property type="entry name" value="Membrane associated eicosanoid/glutathione metabolism-like domain"/>
    <property type="match status" value="1"/>
</dbReference>
<organism evidence="6 7">
    <name type="scientific">Cutaneotrichosporon spelunceum</name>
    <dbReference type="NCBI Taxonomy" id="1672016"/>
    <lineage>
        <taxon>Eukaryota</taxon>
        <taxon>Fungi</taxon>
        <taxon>Dikarya</taxon>
        <taxon>Basidiomycota</taxon>
        <taxon>Agaricomycotina</taxon>
        <taxon>Tremellomycetes</taxon>
        <taxon>Trichosporonales</taxon>
        <taxon>Trichosporonaceae</taxon>
        <taxon>Cutaneotrichosporon</taxon>
    </lineage>
</organism>
<feature type="transmembrane region" description="Helical" evidence="5">
    <location>
        <begin position="126"/>
        <end position="148"/>
    </location>
</feature>
<evidence type="ECO:0000256" key="5">
    <source>
        <dbReference type="SAM" id="Phobius"/>
    </source>
</evidence>
<reference evidence="6" key="2">
    <citation type="submission" date="2023-06" db="EMBL/GenBank/DDBJ databases">
        <authorList>
            <person name="Kobayashi Y."/>
            <person name="Kayamori A."/>
            <person name="Aoki K."/>
            <person name="Shiwa Y."/>
            <person name="Fujita N."/>
            <person name="Sugita T."/>
            <person name="Iwasaki W."/>
            <person name="Tanaka N."/>
            <person name="Takashima M."/>
        </authorList>
    </citation>
    <scope>NUCLEOTIDE SEQUENCE</scope>
    <source>
        <strain evidence="6">HIS016</strain>
    </source>
</reference>
<gene>
    <name evidence="6" type="ORF">CspeluHIS016_0210260</name>
</gene>
<name>A0AAD3YAF8_9TREE</name>
<evidence type="ECO:0000256" key="3">
    <source>
        <dbReference type="ARBA" id="ARBA00022989"/>
    </source>
</evidence>
<feature type="transmembrane region" description="Helical" evidence="5">
    <location>
        <begin position="99"/>
        <end position="120"/>
    </location>
</feature>
<evidence type="ECO:0000313" key="6">
    <source>
        <dbReference type="EMBL" id="GMK55970.1"/>
    </source>
</evidence>
<sequence>MEVLVALAAAVSAKIKDNTNMVIDNRSLASSIPGGYNASYELLLLVFMQAMLSGTRLSTMSLGYGNNTAPRQELDRMAQDVAEGKGDARVVAKLQRRQAAHYNCIEGMGIFCASVVAGNTAGLEAWYMNMIVCLYVLLRVIYVVLYTTTTNSKWSILRSGTWIMCNACWIVTVFRAGHLFNENRRR</sequence>
<keyword evidence="2 5" id="KW-0812">Transmembrane</keyword>
<evidence type="ECO:0000256" key="2">
    <source>
        <dbReference type="ARBA" id="ARBA00022692"/>
    </source>
</evidence>
<keyword evidence="3 5" id="KW-1133">Transmembrane helix</keyword>
<keyword evidence="7" id="KW-1185">Reference proteome</keyword>